<accession>A0ABT9ADE4</accession>
<dbReference type="Gene3D" id="3.40.1350.10">
    <property type="match status" value="1"/>
</dbReference>
<gene>
    <name evidence="1" type="ORF">Q5H92_13815</name>
</gene>
<dbReference type="EMBL" id="JAUQSX010000006">
    <property type="protein sequence ID" value="MDO7847442.1"/>
    <property type="molecule type" value="Genomic_DNA"/>
</dbReference>
<evidence type="ECO:0000313" key="1">
    <source>
        <dbReference type="EMBL" id="MDO7847442.1"/>
    </source>
</evidence>
<dbReference type="InterPro" id="IPR011856">
    <property type="entry name" value="tRNA_endonuc-like_dom_sf"/>
</dbReference>
<reference evidence="1" key="1">
    <citation type="submission" date="2023-07" db="EMBL/GenBank/DDBJ databases">
        <authorList>
            <person name="Kim M.K."/>
        </authorList>
    </citation>
    <scope>NUCLEOTIDE SEQUENCE</scope>
    <source>
        <strain evidence="1">M29</strain>
    </source>
</reference>
<sequence>MQSVTSADKKKLTSLLRRTISGATITNHKLGVLLTVKGQKQLVATAVANVRPFHVTFPVDVWNGLFDAAARAKASLSYAMVDHLGLNLELLPLTALDKAHPNHKNVVVENAYCSQREEFVSMEVVNILRNLANKAAVPESKWSEFELQARCVELLREQRPDLLMFSIPVELAHKSWAHHLKSGVVAGVSDCCILSPNGASTWVEFKIRTNTLRSSQEEFRDTCVRLGHNYRVCYSLAEFQSLMATL</sequence>
<comment type="caution">
    <text evidence="1">The sequence shown here is derived from an EMBL/GenBank/DDBJ whole genome shotgun (WGS) entry which is preliminary data.</text>
</comment>
<dbReference type="RefSeq" id="WP_305012118.1">
    <property type="nucleotide sequence ID" value="NZ_JAUQSX010000006.1"/>
</dbReference>
<evidence type="ECO:0000313" key="2">
    <source>
        <dbReference type="Proteomes" id="UP001167796"/>
    </source>
</evidence>
<proteinExistence type="predicted"/>
<protein>
    <submittedName>
        <fullName evidence="1">VRR-NUC domain-containing protein</fullName>
    </submittedName>
</protein>
<organism evidence="1 2">
    <name type="scientific">Hymenobacter mellowenesis</name>
    <dbReference type="NCBI Taxonomy" id="3063995"/>
    <lineage>
        <taxon>Bacteria</taxon>
        <taxon>Pseudomonadati</taxon>
        <taxon>Bacteroidota</taxon>
        <taxon>Cytophagia</taxon>
        <taxon>Cytophagales</taxon>
        <taxon>Hymenobacteraceae</taxon>
        <taxon>Hymenobacter</taxon>
    </lineage>
</organism>
<name>A0ABT9ADE4_9BACT</name>
<keyword evidence="2" id="KW-1185">Reference proteome</keyword>
<dbReference type="Proteomes" id="UP001167796">
    <property type="component" value="Unassembled WGS sequence"/>
</dbReference>